<accession>A0A8J7PHT8</accession>
<comment type="caution">
    <text evidence="2">The sequence shown here is derived from an EMBL/GenBank/DDBJ whole genome shotgun (WGS) entry which is preliminary data.</text>
</comment>
<evidence type="ECO:0000256" key="1">
    <source>
        <dbReference type="SAM" id="SignalP"/>
    </source>
</evidence>
<evidence type="ECO:0000313" key="2">
    <source>
        <dbReference type="EMBL" id="MBN8661632.1"/>
    </source>
</evidence>
<dbReference type="EMBL" id="JAFLCK010000022">
    <property type="protein sequence ID" value="MBN8661632.1"/>
    <property type="molecule type" value="Genomic_DNA"/>
</dbReference>
<proteinExistence type="predicted"/>
<keyword evidence="1" id="KW-0732">Signal</keyword>
<organism evidence="2 3">
    <name type="scientific">Candidatus Obscuribacter phosphatis</name>
    <dbReference type="NCBI Taxonomy" id="1906157"/>
    <lineage>
        <taxon>Bacteria</taxon>
        <taxon>Bacillati</taxon>
        <taxon>Candidatus Melainabacteria</taxon>
        <taxon>Candidatus Obscuribacterales</taxon>
        <taxon>Candidatus Obscuribacteraceae</taxon>
        <taxon>Candidatus Obscuribacter</taxon>
    </lineage>
</organism>
<name>A0A8J7PHT8_9BACT</name>
<dbReference type="Proteomes" id="UP000664277">
    <property type="component" value="Unassembled WGS sequence"/>
</dbReference>
<gene>
    <name evidence="2" type="ORF">J0M35_14800</name>
</gene>
<dbReference type="AlphaFoldDB" id="A0A8J7PHT8"/>
<feature type="signal peptide" evidence="1">
    <location>
        <begin position="1"/>
        <end position="23"/>
    </location>
</feature>
<feature type="chain" id="PRO_5035224054" evidence="1">
    <location>
        <begin position="24"/>
        <end position="70"/>
    </location>
</feature>
<reference evidence="2" key="1">
    <citation type="submission" date="2021-02" db="EMBL/GenBank/DDBJ databases">
        <title>Genome-Resolved Metagenomics of a Microbial Community Performing Photosynthetic Biological Nutrient Removal.</title>
        <authorList>
            <person name="Mcdaniel E.A."/>
        </authorList>
    </citation>
    <scope>NUCLEOTIDE SEQUENCE</scope>
    <source>
        <strain evidence="2">UWPOB_OBS1</strain>
    </source>
</reference>
<evidence type="ECO:0000313" key="3">
    <source>
        <dbReference type="Proteomes" id="UP000664277"/>
    </source>
</evidence>
<sequence length="70" mass="7312">MKKSLLTAGLVLGALGAGTASFASGPLTVAPTPVPTKTVMASVNVKPIQTNLLKSYRSVRAFWLSRALVR</sequence>
<protein>
    <submittedName>
        <fullName evidence="2">Uncharacterized protein</fullName>
    </submittedName>
</protein>